<dbReference type="Gene3D" id="3.30.200.20">
    <property type="entry name" value="Phosphorylase Kinase, domain 1"/>
    <property type="match status" value="1"/>
</dbReference>
<protein>
    <submittedName>
        <fullName evidence="1">Unannotated protein</fullName>
    </submittedName>
</protein>
<evidence type="ECO:0000313" key="1">
    <source>
        <dbReference type="EMBL" id="CAB4961353.1"/>
    </source>
</evidence>
<reference evidence="1" key="1">
    <citation type="submission" date="2020-05" db="EMBL/GenBank/DDBJ databases">
        <authorList>
            <person name="Chiriac C."/>
            <person name="Salcher M."/>
            <person name="Ghai R."/>
            <person name="Kavagutti S V."/>
        </authorList>
    </citation>
    <scope>NUCLEOTIDE SEQUENCE</scope>
</reference>
<proteinExistence type="predicted"/>
<organism evidence="1">
    <name type="scientific">freshwater metagenome</name>
    <dbReference type="NCBI Taxonomy" id="449393"/>
    <lineage>
        <taxon>unclassified sequences</taxon>
        <taxon>metagenomes</taxon>
        <taxon>ecological metagenomes</taxon>
    </lineage>
</organism>
<name>A0A6J7L320_9ZZZZ</name>
<gene>
    <name evidence="1" type="ORF">UFOPK3662_03255</name>
</gene>
<accession>A0A6J7L320</accession>
<sequence>MTGMHDDEVLVDEGVVRRLLAAQHPQWVDRPLRRLPPVGTDNQLFRLGDDLLVRLPRIPGPAEIVAFEHT</sequence>
<dbReference type="EMBL" id="CAFBMW010000036">
    <property type="protein sequence ID" value="CAB4961353.1"/>
    <property type="molecule type" value="Genomic_DNA"/>
</dbReference>
<dbReference type="AlphaFoldDB" id="A0A6J7L320"/>